<dbReference type="AlphaFoldDB" id="A0A7G5DX17"/>
<keyword evidence="1" id="KW-0472">Membrane</keyword>
<dbReference type="RefSeq" id="WP_182331029.1">
    <property type="nucleotide sequence ID" value="NZ_CP058555.1"/>
</dbReference>
<feature type="transmembrane region" description="Helical" evidence="1">
    <location>
        <begin position="121"/>
        <end position="141"/>
    </location>
</feature>
<accession>A0A7G5DX17</accession>
<keyword evidence="1" id="KW-1133">Transmembrane helix</keyword>
<name>A0A7G5DX17_9SPHI</name>
<evidence type="ECO:0000256" key="1">
    <source>
        <dbReference type="SAM" id="Phobius"/>
    </source>
</evidence>
<reference evidence="2 3" key="1">
    <citation type="journal article" date="2020" name="G3 (Bethesda)">
        <title>CeMbio - The Caenorhabditis elegans Microbiome Resource.</title>
        <authorList>
            <person name="Dirksen P."/>
            <person name="Assie A."/>
            <person name="Zimmermann J."/>
            <person name="Zhang F."/>
            <person name="Tietje A.M."/>
            <person name="Marsh S.A."/>
            <person name="Felix M.A."/>
            <person name="Shapira M."/>
            <person name="Kaleta C."/>
            <person name="Schulenburg H."/>
            <person name="Samuel B."/>
        </authorList>
    </citation>
    <scope>NUCLEOTIDE SEQUENCE [LARGE SCALE GENOMIC DNA]</scope>
    <source>
        <strain evidence="2 3">BIGb0170</strain>
    </source>
</reference>
<feature type="transmembrane region" description="Helical" evidence="1">
    <location>
        <begin position="12"/>
        <end position="31"/>
    </location>
</feature>
<protein>
    <recommendedName>
        <fullName evidence="4">Cytochrome B</fullName>
    </recommendedName>
</protein>
<feature type="transmembrane region" description="Helical" evidence="1">
    <location>
        <begin position="43"/>
        <end position="66"/>
    </location>
</feature>
<evidence type="ECO:0008006" key="4">
    <source>
        <dbReference type="Google" id="ProtNLM"/>
    </source>
</evidence>
<sequence length="153" mass="17348">MYYFFLVCHSAIRWFVLGSLIYAIFTAFSGLRLKKKFSPKTNAVRHWTATIAHIQLLIGMALYIQSPIVLAKTTDGLGSMANPHVFFKYIHISLAVVAIVLITIGSAKAKRMQEDQAKYQTMLWWFSAALLIILIAIPWPFSPLAARPYLHSF</sequence>
<evidence type="ECO:0000313" key="2">
    <source>
        <dbReference type="EMBL" id="QMV66292.1"/>
    </source>
</evidence>
<dbReference type="EMBL" id="CP058555">
    <property type="protein sequence ID" value="QMV66292.1"/>
    <property type="molecule type" value="Genomic_DNA"/>
</dbReference>
<keyword evidence="1" id="KW-0812">Transmembrane</keyword>
<feature type="transmembrane region" description="Helical" evidence="1">
    <location>
        <begin position="86"/>
        <end position="109"/>
    </location>
</feature>
<evidence type="ECO:0000313" key="3">
    <source>
        <dbReference type="Proteomes" id="UP000515450"/>
    </source>
</evidence>
<dbReference type="Proteomes" id="UP000515450">
    <property type="component" value="Chromosome"/>
</dbReference>
<gene>
    <name evidence="2" type="ORF">HS960_00830</name>
</gene>
<organism evidence="2 3">
    <name type="scientific">Sphingobacterium paramultivorum</name>
    <dbReference type="NCBI Taxonomy" id="2886510"/>
    <lineage>
        <taxon>Bacteria</taxon>
        <taxon>Pseudomonadati</taxon>
        <taxon>Bacteroidota</taxon>
        <taxon>Sphingobacteriia</taxon>
        <taxon>Sphingobacteriales</taxon>
        <taxon>Sphingobacteriaceae</taxon>
        <taxon>Sphingobacterium</taxon>
    </lineage>
</organism>
<keyword evidence="3" id="KW-1185">Reference proteome</keyword>
<proteinExistence type="predicted"/>